<gene>
    <name evidence="2" type="ORF">SEMRO_148_G068180.1</name>
</gene>
<reference evidence="2" key="1">
    <citation type="submission" date="2020-06" db="EMBL/GenBank/DDBJ databases">
        <authorList>
            <consortium name="Plant Systems Biology data submission"/>
        </authorList>
    </citation>
    <scope>NUCLEOTIDE SEQUENCE</scope>
    <source>
        <strain evidence="2">D6</strain>
    </source>
</reference>
<dbReference type="AlphaFoldDB" id="A0A9N8DN65"/>
<feature type="compositionally biased region" description="Basic and acidic residues" evidence="1">
    <location>
        <begin position="28"/>
        <end position="39"/>
    </location>
</feature>
<feature type="compositionally biased region" description="Polar residues" evidence="1">
    <location>
        <begin position="40"/>
        <end position="54"/>
    </location>
</feature>
<comment type="caution">
    <text evidence="2">The sequence shown here is derived from an EMBL/GenBank/DDBJ whole genome shotgun (WGS) entry which is preliminary data.</text>
</comment>
<dbReference type="SUPFAM" id="SSF54427">
    <property type="entry name" value="NTF2-like"/>
    <property type="match status" value="1"/>
</dbReference>
<evidence type="ECO:0000256" key="1">
    <source>
        <dbReference type="SAM" id="MobiDB-lite"/>
    </source>
</evidence>
<keyword evidence="3" id="KW-1185">Reference proteome</keyword>
<protein>
    <recommendedName>
        <fullName evidence="4">SnoaL-like domain-containing protein</fullName>
    </recommendedName>
</protein>
<dbReference type="Gene3D" id="3.10.450.50">
    <property type="match status" value="1"/>
</dbReference>
<evidence type="ECO:0008006" key="4">
    <source>
        <dbReference type="Google" id="ProtNLM"/>
    </source>
</evidence>
<evidence type="ECO:0000313" key="2">
    <source>
        <dbReference type="EMBL" id="CAB9502849.1"/>
    </source>
</evidence>
<name>A0A9N8DN65_9STRA</name>
<feature type="region of interest" description="Disordered" evidence="1">
    <location>
        <begin position="1"/>
        <end position="64"/>
    </location>
</feature>
<dbReference type="EMBL" id="CAICTM010000147">
    <property type="protein sequence ID" value="CAB9502849.1"/>
    <property type="molecule type" value="Genomic_DNA"/>
</dbReference>
<proteinExistence type="predicted"/>
<dbReference type="InterPro" id="IPR032710">
    <property type="entry name" value="NTF2-like_dom_sf"/>
</dbReference>
<accession>A0A9N8DN65</accession>
<sequence>MGFMKKIFTGKKSDKASSKSNGKGGNTKTKEGRKSERSSTDNMTVVTSSSSASFKQRKERKPKTNEDIITEYMATINRHGSVEELVDYFTSPDAPQVFEDGVVMPAAALMAEIRKVYLGFEDLRFNYDSIKEVKPGQVLLEDLCVTGTHTKDFAFANFPAIPPTGRHVVLDQERLWFTMKDGKIEKQEITALGNLTGPPGMYVSVGGKLEMPPSEG</sequence>
<evidence type="ECO:0000313" key="3">
    <source>
        <dbReference type="Proteomes" id="UP001153069"/>
    </source>
</evidence>
<dbReference type="Proteomes" id="UP001153069">
    <property type="component" value="Unassembled WGS sequence"/>
</dbReference>
<organism evidence="2 3">
    <name type="scientific">Seminavis robusta</name>
    <dbReference type="NCBI Taxonomy" id="568900"/>
    <lineage>
        <taxon>Eukaryota</taxon>
        <taxon>Sar</taxon>
        <taxon>Stramenopiles</taxon>
        <taxon>Ochrophyta</taxon>
        <taxon>Bacillariophyta</taxon>
        <taxon>Bacillariophyceae</taxon>
        <taxon>Bacillariophycidae</taxon>
        <taxon>Naviculales</taxon>
        <taxon>Naviculaceae</taxon>
        <taxon>Seminavis</taxon>
    </lineage>
</organism>